<protein>
    <submittedName>
        <fullName evidence="1">Uncharacterized protein</fullName>
    </submittedName>
</protein>
<organism evidence="1 2">
    <name type="scientific">Roseofilum capinflatum BLCC-M114</name>
    <dbReference type="NCBI Taxonomy" id="3022440"/>
    <lineage>
        <taxon>Bacteria</taxon>
        <taxon>Bacillati</taxon>
        <taxon>Cyanobacteriota</taxon>
        <taxon>Cyanophyceae</taxon>
        <taxon>Desertifilales</taxon>
        <taxon>Desertifilaceae</taxon>
        <taxon>Roseofilum</taxon>
        <taxon>Roseofilum capinflatum</taxon>
    </lineage>
</organism>
<proteinExistence type="predicted"/>
<reference evidence="1 2" key="1">
    <citation type="submission" date="2023-01" db="EMBL/GenBank/DDBJ databases">
        <title>Novel diversity within Roseofilum (Cyanobacteria; Desertifilaceae) from marine benthic mats with descriptions of four novel species.</title>
        <authorList>
            <person name="Wang Y."/>
            <person name="Berthold D.E."/>
            <person name="Hu J."/>
            <person name="Lefler F.W."/>
            <person name="Laughinghouse H.D. IV."/>
        </authorList>
    </citation>
    <scope>NUCLEOTIDE SEQUENCE [LARGE SCALE GENOMIC DNA]</scope>
    <source>
        <strain evidence="1 2">BLCC-M114</strain>
    </source>
</reference>
<comment type="caution">
    <text evidence="1">The sequence shown here is derived from an EMBL/GenBank/DDBJ whole genome shotgun (WGS) entry which is preliminary data.</text>
</comment>
<keyword evidence="2" id="KW-1185">Reference proteome</keyword>
<gene>
    <name evidence="1" type="ORF">PMG25_05855</name>
</gene>
<dbReference type="RefSeq" id="WP_283765965.1">
    <property type="nucleotide sequence ID" value="NZ_JAQOSO010000024.1"/>
</dbReference>
<sequence length="164" mass="18603">MTELVEKGDWITFDPDSYKKEEVIRWQQNLGSREEPYVALLYSVKDKEASGSLFVLKGQANQFFAKCQKNESENPLVSGGYKIQVDDNFQYGQNQEKTLRFLVYHNKSNKPYQHRFIETTAFSNIGNKIAAVGSAAGEASAWGKLVEQGLEIGKAFIGDYLRDF</sequence>
<evidence type="ECO:0000313" key="2">
    <source>
        <dbReference type="Proteomes" id="UP001235849"/>
    </source>
</evidence>
<name>A0ABT7B4S3_9CYAN</name>
<dbReference type="EMBL" id="JAQOSO010000024">
    <property type="protein sequence ID" value="MDJ1173614.1"/>
    <property type="molecule type" value="Genomic_DNA"/>
</dbReference>
<evidence type="ECO:0000313" key="1">
    <source>
        <dbReference type="EMBL" id="MDJ1173614.1"/>
    </source>
</evidence>
<dbReference type="Proteomes" id="UP001235849">
    <property type="component" value="Unassembled WGS sequence"/>
</dbReference>
<accession>A0ABT7B4S3</accession>